<comment type="similarity">
    <text evidence="1">Belongs to the Gfa family.</text>
</comment>
<dbReference type="InterPro" id="IPR006913">
    <property type="entry name" value="CENP-V/GFA"/>
</dbReference>
<keyword evidence="2" id="KW-0479">Metal-binding</keyword>
<dbReference type="PANTHER" id="PTHR28620">
    <property type="entry name" value="CENTROMERE PROTEIN V"/>
    <property type="match status" value="1"/>
</dbReference>
<evidence type="ECO:0000313" key="6">
    <source>
        <dbReference type="Proteomes" id="UP000799778"/>
    </source>
</evidence>
<dbReference type="EMBL" id="ML978070">
    <property type="protein sequence ID" value="KAF2014233.1"/>
    <property type="molecule type" value="Genomic_DNA"/>
</dbReference>
<gene>
    <name evidence="5" type="ORF">BU24DRAFT_423249</name>
</gene>
<dbReference type="GO" id="GO:0046872">
    <property type="term" value="F:metal ion binding"/>
    <property type="evidence" value="ECO:0007669"/>
    <property type="project" value="UniProtKB-KW"/>
</dbReference>
<dbReference type="Pfam" id="PF04828">
    <property type="entry name" value="GFA"/>
    <property type="match status" value="1"/>
</dbReference>
<keyword evidence="3" id="KW-0862">Zinc</keyword>
<dbReference type="InterPro" id="IPR052355">
    <property type="entry name" value="CENP-V-like"/>
</dbReference>
<dbReference type="PROSITE" id="PS51891">
    <property type="entry name" value="CENP_V_GFA"/>
    <property type="match status" value="1"/>
</dbReference>
<dbReference type="OrthoDB" id="3930719at2759"/>
<dbReference type="SUPFAM" id="SSF51316">
    <property type="entry name" value="Mss4-like"/>
    <property type="match status" value="1"/>
</dbReference>
<sequence>MANRNGVHHGSCACGKVTYQIKLTFPPVLDPSAESIRLYRCNCTQCQKMGRFHCKPIDMTNDFILTSSSPSEMGDYRTCTKRIGFYFCKSCGCHVVGVGGEWEEVELDVEEWAGKESKGEVKKVWRVKAIENATWVIDGKEITKRLLYVSVNAGTLDQEDEGSVDLIEWHDKGWLFYVENKDKAQGTQMRMAKPYPGGMY</sequence>
<evidence type="ECO:0000313" key="5">
    <source>
        <dbReference type="EMBL" id="KAF2014233.1"/>
    </source>
</evidence>
<dbReference type="AlphaFoldDB" id="A0A6A5XMQ7"/>
<dbReference type="Proteomes" id="UP000799778">
    <property type="component" value="Unassembled WGS sequence"/>
</dbReference>
<evidence type="ECO:0000259" key="4">
    <source>
        <dbReference type="PROSITE" id="PS51891"/>
    </source>
</evidence>
<dbReference type="InterPro" id="IPR011057">
    <property type="entry name" value="Mss4-like_sf"/>
</dbReference>
<evidence type="ECO:0000256" key="3">
    <source>
        <dbReference type="ARBA" id="ARBA00022833"/>
    </source>
</evidence>
<organism evidence="5 6">
    <name type="scientific">Aaosphaeria arxii CBS 175.79</name>
    <dbReference type="NCBI Taxonomy" id="1450172"/>
    <lineage>
        <taxon>Eukaryota</taxon>
        <taxon>Fungi</taxon>
        <taxon>Dikarya</taxon>
        <taxon>Ascomycota</taxon>
        <taxon>Pezizomycotina</taxon>
        <taxon>Dothideomycetes</taxon>
        <taxon>Pleosporomycetidae</taxon>
        <taxon>Pleosporales</taxon>
        <taxon>Pleosporales incertae sedis</taxon>
        <taxon>Aaosphaeria</taxon>
    </lineage>
</organism>
<protein>
    <recommendedName>
        <fullName evidence="4">CENP-V/GFA domain-containing protein</fullName>
    </recommendedName>
</protein>
<name>A0A6A5XMQ7_9PLEO</name>
<dbReference type="GO" id="GO:0016846">
    <property type="term" value="F:carbon-sulfur lyase activity"/>
    <property type="evidence" value="ECO:0007669"/>
    <property type="project" value="InterPro"/>
</dbReference>
<dbReference type="PANTHER" id="PTHR28620:SF1">
    <property type="entry name" value="CENP-V_GFA DOMAIN-CONTAINING PROTEIN"/>
    <property type="match status" value="1"/>
</dbReference>
<dbReference type="Gene3D" id="2.170.150.70">
    <property type="match status" value="1"/>
</dbReference>
<evidence type="ECO:0000256" key="2">
    <source>
        <dbReference type="ARBA" id="ARBA00022723"/>
    </source>
</evidence>
<feature type="domain" description="CENP-V/GFA" evidence="4">
    <location>
        <begin position="8"/>
        <end position="136"/>
    </location>
</feature>
<proteinExistence type="inferred from homology"/>
<evidence type="ECO:0000256" key="1">
    <source>
        <dbReference type="ARBA" id="ARBA00005495"/>
    </source>
</evidence>
<dbReference type="GeneID" id="54285595"/>
<accession>A0A6A5XMQ7</accession>
<dbReference type="RefSeq" id="XP_033382572.1">
    <property type="nucleotide sequence ID" value="XM_033528198.1"/>
</dbReference>
<keyword evidence="6" id="KW-1185">Reference proteome</keyword>
<reference evidence="5" key="1">
    <citation type="journal article" date="2020" name="Stud. Mycol.">
        <title>101 Dothideomycetes genomes: a test case for predicting lifestyles and emergence of pathogens.</title>
        <authorList>
            <person name="Haridas S."/>
            <person name="Albert R."/>
            <person name="Binder M."/>
            <person name="Bloem J."/>
            <person name="Labutti K."/>
            <person name="Salamov A."/>
            <person name="Andreopoulos B."/>
            <person name="Baker S."/>
            <person name="Barry K."/>
            <person name="Bills G."/>
            <person name="Bluhm B."/>
            <person name="Cannon C."/>
            <person name="Castanera R."/>
            <person name="Culley D."/>
            <person name="Daum C."/>
            <person name="Ezra D."/>
            <person name="Gonzalez J."/>
            <person name="Henrissat B."/>
            <person name="Kuo A."/>
            <person name="Liang C."/>
            <person name="Lipzen A."/>
            <person name="Lutzoni F."/>
            <person name="Magnuson J."/>
            <person name="Mondo S."/>
            <person name="Nolan M."/>
            <person name="Ohm R."/>
            <person name="Pangilinan J."/>
            <person name="Park H.-J."/>
            <person name="Ramirez L."/>
            <person name="Alfaro M."/>
            <person name="Sun H."/>
            <person name="Tritt A."/>
            <person name="Yoshinaga Y."/>
            <person name="Zwiers L.-H."/>
            <person name="Turgeon B."/>
            <person name="Goodwin S."/>
            <person name="Spatafora J."/>
            <person name="Crous P."/>
            <person name="Grigoriev I."/>
        </authorList>
    </citation>
    <scope>NUCLEOTIDE SEQUENCE</scope>
    <source>
        <strain evidence="5">CBS 175.79</strain>
    </source>
</reference>